<keyword evidence="3" id="KW-1185">Reference proteome</keyword>
<name>A0A7Z0D8X0_9ACTN</name>
<feature type="domain" description="Amidohydrolase-related" evidence="1">
    <location>
        <begin position="19"/>
        <end position="244"/>
    </location>
</feature>
<protein>
    <submittedName>
        <fullName evidence="2">Putative TIM-barrel fold metal-dependent hydrolase</fullName>
    </submittedName>
</protein>
<dbReference type="EMBL" id="JACBZS010000001">
    <property type="protein sequence ID" value="NYI71072.1"/>
    <property type="molecule type" value="Genomic_DNA"/>
</dbReference>
<dbReference type="RefSeq" id="WP_179444941.1">
    <property type="nucleotide sequence ID" value="NZ_JACBZS010000001.1"/>
</dbReference>
<accession>A0A7Z0D8X0</accession>
<keyword evidence="2" id="KW-0378">Hydrolase</keyword>
<dbReference type="GO" id="GO:0016787">
    <property type="term" value="F:hydrolase activity"/>
    <property type="evidence" value="ECO:0007669"/>
    <property type="project" value="UniProtKB-KW"/>
</dbReference>
<dbReference type="AlphaFoldDB" id="A0A7Z0D8X0"/>
<dbReference type="Pfam" id="PF04909">
    <property type="entry name" value="Amidohydro_2"/>
    <property type="match status" value="1"/>
</dbReference>
<dbReference type="InterPro" id="IPR032466">
    <property type="entry name" value="Metal_Hydrolase"/>
</dbReference>
<evidence type="ECO:0000313" key="3">
    <source>
        <dbReference type="Proteomes" id="UP000527616"/>
    </source>
</evidence>
<evidence type="ECO:0000259" key="1">
    <source>
        <dbReference type="Pfam" id="PF04909"/>
    </source>
</evidence>
<dbReference type="SUPFAM" id="SSF51556">
    <property type="entry name" value="Metallo-dependent hydrolases"/>
    <property type="match status" value="1"/>
</dbReference>
<comment type="caution">
    <text evidence="2">The sequence shown here is derived from an EMBL/GenBank/DDBJ whole genome shotgun (WGS) entry which is preliminary data.</text>
</comment>
<gene>
    <name evidence="2" type="ORF">GGQ54_001632</name>
</gene>
<organism evidence="2 3">
    <name type="scientific">Naumannella cuiyingiana</name>
    <dbReference type="NCBI Taxonomy" id="1347891"/>
    <lineage>
        <taxon>Bacteria</taxon>
        <taxon>Bacillati</taxon>
        <taxon>Actinomycetota</taxon>
        <taxon>Actinomycetes</taxon>
        <taxon>Propionibacteriales</taxon>
        <taxon>Propionibacteriaceae</taxon>
        <taxon>Naumannella</taxon>
    </lineage>
</organism>
<sequence length="247" mass="26328">MIIDAHVRIGAQRDCALAVDDLLATMDRNGIDRALIAPSEGDIAYHNRAGNAATTTAAERSGGRLLAYAVANPWRRADALTELGWARDHGARALAIDSSLQGFDLLDGLVDPLIDFADAHDWPVYVRTGTPPGHLPLPAAALARRHPGVAFVMGRSGATDFWIDAAPALRLAPNLYGDTCYAPWDTVLSEFERDPQIGSSRLVFSSDLPYATTVGELRRVVDWPLAKPARARVLGGTIAALLGLGSG</sequence>
<proteinExistence type="predicted"/>
<evidence type="ECO:0000313" key="2">
    <source>
        <dbReference type="EMBL" id="NYI71072.1"/>
    </source>
</evidence>
<dbReference type="Proteomes" id="UP000527616">
    <property type="component" value="Unassembled WGS sequence"/>
</dbReference>
<reference evidence="2 3" key="1">
    <citation type="submission" date="2020-07" db="EMBL/GenBank/DDBJ databases">
        <title>Sequencing the genomes of 1000 actinobacteria strains.</title>
        <authorList>
            <person name="Klenk H.-P."/>
        </authorList>
    </citation>
    <scope>NUCLEOTIDE SEQUENCE [LARGE SCALE GENOMIC DNA]</scope>
    <source>
        <strain evidence="2 3">DSM 103164</strain>
    </source>
</reference>
<dbReference type="Gene3D" id="3.20.20.140">
    <property type="entry name" value="Metal-dependent hydrolases"/>
    <property type="match status" value="1"/>
</dbReference>
<dbReference type="InterPro" id="IPR006680">
    <property type="entry name" value="Amidohydro-rel"/>
</dbReference>